<dbReference type="Gene3D" id="1.10.10.2660">
    <property type="entry name" value="Ubiquitin-activating enzyme E1, SCCH domain"/>
    <property type="match status" value="1"/>
</dbReference>
<dbReference type="EMBL" id="BRXW01000044">
    <property type="protein sequence ID" value="GMI02453.1"/>
    <property type="molecule type" value="Genomic_DNA"/>
</dbReference>
<keyword evidence="8" id="KW-0732">Signal</keyword>
<dbReference type="Proteomes" id="UP001165122">
    <property type="component" value="Unassembled WGS sequence"/>
</dbReference>
<accession>A0A9W7F5U1</accession>
<dbReference type="InterPro" id="IPR033127">
    <property type="entry name" value="UBQ-activ_enz_E1_Cys_AS"/>
</dbReference>
<dbReference type="OrthoDB" id="10252231at2759"/>
<feature type="chain" id="PRO_5040769751" description="THIF-type NAD/FAD binding fold domain-containing protein" evidence="8">
    <location>
        <begin position="20"/>
        <end position="859"/>
    </location>
</feature>
<dbReference type="InterPro" id="IPR042063">
    <property type="entry name" value="Ubi_acti_E1_SCCH"/>
</dbReference>
<dbReference type="GO" id="GO:0004839">
    <property type="term" value="F:ubiquitin activating enzyme activity"/>
    <property type="evidence" value="ECO:0007669"/>
    <property type="project" value="TreeGrafter"/>
</dbReference>
<feature type="domain" description="THIF-type NAD/FAD binding fold" evidence="9">
    <location>
        <begin position="337"/>
        <end position="695"/>
    </location>
</feature>
<dbReference type="PANTHER" id="PTHR10953:SF4">
    <property type="entry name" value="UBIQUITIN-ACTIVATING ENZYME E1 C-TERMINAL DOMAIN-CONTAINING PROTEIN"/>
    <property type="match status" value="1"/>
</dbReference>
<name>A0A9W7F5U1_9STRA</name>
<evidence type="ECO:0008006" key="13">
    <source>
        <dbReference type="Google" id="ProtNLM"/>
    </source>
</evidence>
<keyword evidence="4" id="KW-0547">Nucleotide-binding</keyword>
<evidence type="ECO:0000256" key="1">
    <source>
        <dbReference type="ARBA" id="ARBA00004906"/>
    </source>
</evidence>
<sequence>MLPLHLLILGLLLLTSTSSSSSTSPPSSSRYSRQQLTLGPHASTLLSSPSTSTINLLTPSLTNGLYSLIKKDLTLLGIRNINVVCLNRNESVKFASETSKFCNFFVPDSYNSDTKITYSLSLQPNALTVCIDINESDIESNKIPKEIGDCYYIKVAGKAGYIYRQHEDKKYKTIEPEKSNVLDFKVVDGLLKIESYDKLRISVSKSLKFNNGLIAENVKILSDKTFTCEIVEGDVEDLKSYEEINDDIIINDNDNFSEYLENVTPKSPSISGLTISDSLETSIKTFKSVHQNKTPIGNPLIQSYFGSILTHNIIKYITQSSPPPSRLYSGEFKFNENKLEGKEILVIGAGAVSCEILKNLILLGVKFKGIKVVDMDCVSESNLSRQMLFNSNDVGKSKAETVCSNLNSYGYENVKYFNKPIQTLGTKIFESSDIIFPGLDNNEARLYVDDLCISLNKPAVHCGTEGGQGSVQPVFKDYKSYGSTVDVESEKVPVCTVKEFPYKGEHCVAWGKEVFGEVFEGSSEGLERDVVWGVEVWEKSFKSNVEELRERYPEDHLDEDGEPFWSGTRRRPIVISFDNPAVIDFITSSVIFKGSIVGREYELDEVKRLVVSTLKRKPQPSTTKTKPLPLPPITYDKDYPPHASLLLSLTNLRSLSYHIPPLDILQLRKISGNIIPALITTTSVISALTVIESLKGGKENWWCNLDEGFYAKCGCERSEGEEVEGKVWNEWTVLKVKGVKKFKDFLRKVEKKYGDVVSVGYGGKLVYANFLHGDDTEFLGTEFREVLRRAFEEEEGREEEKDEEKEKALRERIEREWVDLEVIVEGGGEEGEGVRLPRVRCWEMTKTELIEKGKEDRKR</sequence>
<keyword evidence="3" id="KW-0436">Ligase</keyword>
<dbReference type="Pfam" id="PF00899">
    <property type="entry name" value="ThiF"/>
    <property type="match status" value="1"/>
</dbReference>
<dbReference type="Gene3D" id="1.10.10.520">
    <property type="entry name" value="Ubiquitin activating enzymes (Uba3). Chain: B, domain 2"/>
    <property type="match status" value="1"/>
</dbReference>
<evidence type="ECO:0000259" key="9">
    <source>
        <dbReference type="Pfam" id="PF00899"/>
    </source>
</evidence>
<evidence type="ECO:0000256" key="2">
    <source>
        <dbReference type="ARBA" id="ARBA00005673"/>
    </source>
</evidence>
<evidence type="ECO:0000256" key="6">
    <source>
        <dbReference type="ARBA" id="ARBA00022840"/>
    </source>
</evidence>
<dbReference type="GO" id="GO:0006974">
    <property type="term" value="P:DNA damage response"/>
    <property type="evidence" value="ECO:0007669"/>
    <property type="project" value="TreeGrafter"/>
</dbReference>
<reference evidence="12" key="1">
    <citation type="journal article" date="2023" name="Commun. Biol.">
        <title>Genome analysis of Parmales, the sister group of diatoms, reveals the evolutionary specialization of diatoms from phago-mixotrophs to photoautotrophs.</title>
        <authorList>
            <person name="Ban H."/>
            <person name="Sato S."/>
            <person name="Yoshikawa S."/>
            <person name="Yamada K."/>
            <person name="Nakamura Y."/>
            <person name="Ichinomiya M."/>
            <person name="Sato N."/>
            <person name="Blanc-Mathieu R."/>
            <person name="Endo H."/>
            <person name="Kuwata A."/>
            <person name="Ogata H."/>
        </authorList>
    </citation>
    <scope>NUCLEOTIDE SEQUENCE [LARGE SCALE GENOMIC DNA]</scope>
    <source>
        <strain evidence="12">NIES 3700</strain>
    </source>
</reference>
<dbReference type="GO" id="GO:0006511">
    <property type="term" value="P:ubiquitin-dependent protein catabolic process"/>
    <property type="evidence" value="ECO:0007669"/>
    <property type="project" value="TreeGrafter"/>
</dbReference>
<dbReference type="InterPro" id="IPR035985">
    <property type="entry name" value="Ubiquitin-activating_enz"/>
</dbReference>
<comment type="caution">
    <text evidence="11">The sequence shown here is derived from an EMBL/GenBank/DDBJ whole genome shotgun (WGS) entry which is preliminary data.</text>
</comment>
<dbReference type="GO" id="GO:0005524">
    <property type="term" value="F:ATP binding"/>
    <property type="evidence" value="ECO:0007669"/>
    <property type="project" value="UniProtKB-KW"/>
</dbReference>
<dbReference type="Gene3D" id="3.40.50.720">
    <property type="entry name" value="NAD(P)-binding Rossmann-like Domain"/>
    <property type="match status" value="1"/>
</dbReference>
<comment type="similarity">
    <text evidence="2">Belongs to the ubiquitin-activating E1 family.</text>
</comment>
<feature type="domain" description="Ubiquitin-activating enzyme SCCH" evidence="10">
    <location>
        <begin position="528"/>
        <end position="598"/>
    </location>
</feature>
<dbReference type="InterPro" id="IPR019572">
    <property type="entry name" value="UBA_E1_SCCH"/>
</dbReference>
<dbReference type="PANTHER" id="PTHR10953">
    <property type="entry name" value="UBIQUITIN-ACTIVATING ENZYME E1"/>
    <property type="match status" value="1"/>
</dbReference>
<keyword evidence="12" id="KW-1185">Reference proteome</keyword>
<evidence type="ECO:0000313" key="12">
    <source>
        <dbReference type="Proteomes" id="UP001165122"/>
    </source>
</evidence>
<keyword evidence="6" id="KW-0067">ATP-binding</keyword>
<dbReference type="InterPro" id="IPR023318">
    <property type="entry name" value="Ub_act_enz_dom_a_sf"/>
</dbReference>
<evidence type="ECO:0000256" key="3">
    <source>
        <dbReference type="ARBA" id="ARBA00022598"/>
    </source>
</evidence>
<feature type="active site" description="Glycyl thioester intermediate" evidence="7">
    <location>
        <position position="495"/>
    </location>
</feature>
<feature type="signal peptide" evidence="8">
    <location>
        <begin position="1"/>
        <end position="19"/>
    </location>
</feature>
<dbReference type="InterPro" id="IPR045886">
    <property type="entry name" value="ThiF/MoeB/HesA"/>
</dbReference>
<dbReference type="SUPFAM" id="SSF69572">
    <property type="entry name" value="Activating enzymes of the ubiquitin-like proteins"/>
    <property type="match status" value="1"/>
</dbReference>
<evidence type="ECO:0000256" key="5">
    <source>
        <dbReference type="ARBA" id="ARBA00022786"/>
    </source>
</evidence>
<dbReference type="InterPro" id="IPR000594">
    <property type="entry name" value="ThiF_NAD_FAD-bd"/>
</dbReference>
<evidence type="ECO:0000259" key="10">
    <source>
        <dbReference type="Pfam" id="PF10585"/>
    </source>
</evidence>
<evidence type="ECO:0000256" key="7">
    <source>
        <dbReference type="PROSITE-ProRule" id="PRU10132"/>
    </source>
</evidence>
<organism evidence="11 12">
    <name type="scientific">Triparma laevis f. longispina</name>
    <dbReference type="NCBI Taxonomy" id="1714387"/>
    <lineage>
        <taxon>Eukaryota</taxon>
        <taxon>Sar</taxon>
        <taxon>Stramenopiles</taxon>
        <taxon>Ochrophyta</taxon>
        <taxon>Bolidophyceae</taxon>
        <taxon>Parmales</taxon>
        <taxon>Triparmaceae</taxon>
        <taxon>Triparma</taxon>
    </lineage>
</organism>
<dbReference type="PROSITE" id="PS00865">
    <property type="entry name" value="UBIQUITIN_ACTIVAT_2"/>
    <property type="match status" value="1"/>
</dbReference>
<dbReference type="AlphaFoldDB" id="A0A9W7F5U1"/>
<evidence type="ECO:0000256" key="4">
    <source>
        <dbReference type="ARBA" id="ARBA00022741"/>
    </source>
</evidence>
<dbReference type="GO" id="GO:0005737">
    <property type="term" value="C:cytoplasm"/>
    <property type="evidence" value="ECO:0007669"/>
    <property type="project" value="TreeGrafter"/>
</dbReference>
<comment type="pathway">
    <text evidence="1">Protein modification; protein ubiquitination.</text>
</comment>
<dbReference type="Pfam" id="PF10585">
    <property type="entry name" value="UBA_E1_SCCH"/>
    <property type="match status" value="1"/>
</dbReference>
<protein>
    <recommendedName>
        <fullName evidence="13">THIF-type NAD/FAD binding fold domain-containing protein</fullName>
    </recommendedName>
</protein>
<gene>
    <name evidence="11" type="ORF">TrLO_g34</name>
</gene>
<proteinExistence type="inferred from homology"/>
<evidence type="ECO:0000313" key="11">
    <source>
        <dbReference type="EMBL" id="GMI02453.1"/>
    </source>
</evidence>
<keyword evidence="5" id="KW-0833">Ubl conjugation pathway</keyword>
<evidence type="ECO:0000256" key="8">
    <source>
        <dbReference type="SAM" id="SignalP"/>
    </source>
</evidence>
<dbReference type="GO" id="GO:0005634">
    <property type="term" value="C:nucleus"/>
    <property type="evidence" value="ECO:0007669"/>
    <property type="project" value="TreeGrafter"/>
</dbReference>